<gene>
    <name evidence="2" type="ORF">MOP44_10900</name>
</gene>
<accession>A0A9J7BYD7</accession>
<keyword evidence="1" id="KW-0812">Transmembrane</keyword>
<dbReference type="AlphaFoldDB" id="A0A9J7BYD7"/>
<keyword evidence="3" id="KW-1185">Reference proteome</keyword>
<feature type="transmembrane region" description="Helical" evidence="1">
    <location>
        <begin position="53"/>
        <end position="74"/>
    </location>
</feature>
<dbReference type="RefSeq" id="WP_260796069.1">
    <property type="nucleotide sequence ID" value="NZ_CP093313.1"/>
</dbReference>
<keyword evidence="1" id="KW-0472">Membrane</keyword>
<dbReference type="KEGG" id="orp:MOP44_10900"/>
<organism evidence="2 3">
    <name type="scientific">Occallatibacter riparius</name>
    <dbReference type="NCBI Taxonomy" id="1002689"/>
    <lineage>
        <taxon>Bacteria</taxon>
        <taxon>Pseudomonadati</taxon>
        <taxon>Acidobacteriota</taxon>
        <taxon>Terriglobia</taxon>
        <taxon>Terriglobales</taxon>
        <taxon>Acidobacteriaceae</taxon>
        <taxon>Occallatibacter</taxon>
    </lineage>
</organism>
<feature type="transmembrane region" description="Helical" evidence="1">
    <location>
        <begin position="113"/>
        <end position="130"/>
    </location>
</feature>
<keyword evidence="1" id="KW-1133">Transmembrane helix</keyword>
<evidence type="ECO:0000313" key="3">
    <source>
        <dbReference type="Proteomes" id="UP001059380"/>
    </source>
</evidence>
<feature type="transmembrane region" description="Helical" evidence="1">
    <location>
        <begin position="86"/>
        <end position="107"/>
    </location>
</feature>
<protein>
    <submittedName>
        <fullName evidence="2">Uncharacterized protein</fullName>
    </submittedName>
</protein>
<feature type="transmembrane region" description="Helical" evidence="1">
    <location>
        <begin position="12"/>
        <end position="33"/>
    </location>
</feature>
<dbReference type="EMBL" id="CP093313">
    <property type="protein sequence ID" value="UWZ86429.1"/>
    <property type="molecule type" value="Genomic_DNA"/>
</dbReference>
<reference evidence="2" key="1">
    <citation type="submission" date="2021-04" db="EMBL/GenBank/DDBJ databases">
        <title>Phylogenetic analysis of Acidobacteriaceae.</title>
        <authorList>
            <person name="Qiu L."/>
            <person name="Zhang Q."/>
        </authorList>
    </citation>
    <scope>NUCLEOTIDE SEQUENCE</scope>
    <source>
        <strain evidence="2">DSM 25168</strain>
    </source>
</reference>
<proteinExistence type="predicted"/>
<evidence type="ECO:0000256" key="1">
    <source>
        <dbReference type="SAM" id="Phobius"/>
    </source>
</evidence>
<dbReference type="Proteomes" id="UP001059380">
    <property type="component" value="Chromosome"/>
</dbReference>
<evidence type="ECO:0000313" key="2">
    <source>
        <dbReference type="EMBL" id="UWZ86429.1"/>
    </source>
</evidence>
<sequence length="138" mass="14558">MSSHAVPAPARNLGRSILALLAGFLVAIVLSLVTDLLLHQFGFYSSIGQPTTSSQLAVATLYRSFYGILSAWVTARLAPYNPMGHALVGGAIGTLIALAGAIGTWNLNLGPHWYPIALVVLALPTAWIGGKIRLLQLQ</sequence>
<name>A0A9J7BYD7_9BACT</name>